<dbReference type="Proteomes" id="UP000239649">
    <property type="component" value="Unassembled WGS sequence"/>
</dbReference>
<feature type="transmembrane region" description="Helical" evidence="2">
    <location>
        <begin position="27"/>
        <end position="49"/>
    </location>
</feature>
<proteinExistence type="predicted"/>
<name>A0A2P6V274_9CHLO</name>
<keyword evidence="2" id="KW-0812">Transmembrane</keyword>
<organism evidence="3 4">
    <name type="scientific">Micractinium conductrix</name>
    <dbReference type="NCBI Taxonomy" id="554055"/>
    <lineage>
        <taxon>Eukaryota</taxon>
        <taxon>Viridiplantae</taxon>
        <taxon>Chlorophyta</taxon>
        <taxon>core chlorophytes</taxon>
        <taxon>Trebouxiophyceae</taxon>
        <taxon>Chlorellales</taxon>
        <taxon>Chlorellaceae</taxon>
        <taxon>Chlorella clade</taxon>
        <taxon>Micractinium</taxon>
    </lineage>
</organism>
<gene>
    <name evidence="3" type="ORF">C2E20_8190</name>
</gene>
<evidence type="ECO:0000313" key="3">
    <source>
        <dbReference type="EMBL" id="PSC68195.1"/>
    </source>
</evidence>
<keyword evidence="2" id="KW-0472">Membrane</keyword>
<evidence type="ECO:0000256" key="2">
    <source>
        <dbReference type="SAM" id="Phobius"/>
    </source>
</evidence>
<accession>A0A2P6V274</accession>
<evidence type="ECO:0000256" key="1">
    <source>
        <dbReference type="SAM" id="MobiDB-lite"/>
    </source>
</evidence>
<dbReference type="OrthoDB" id="2019198at2759"/>
<feature type="compositionally biased region" description="Low complexity" evidence="1">
    <location>
        <begin position="79"/>
        <end position="98"/>
    </location>
</feature>
<evidence type="ECO:0000313" key="4">
    <source>
        <dbReference type="Proteomes" id="UP000239649"/>
    </source>
</evidence>
<dbReference type="AlphaFoldDB" id="A0A2P6V274"/>
<feature type="region of interest" description="Disordered" evidence="1">
    <location>
        <begin position="75"/>
        <end position="98"/>
    </location>
</feature>
<keyword evidence="4" id="KW-1185">Reference proteome</keyword>
<sequence length="98" mass="10451">MVVPAPGQVLLGYELYRPAAGCCQCEGLSAAGLLSVILLVLVFWPLAWLPCVMPECFEPLQRPVYGFPAPGYGPPPAQGVPMQQQQQQQSAPAGYPPV</sequence>
<keyword evidence="2" id="KW-1133">Transmembrane helix</keyword>
<dbReference type="EMBL" id="LHPF02000040">
    <property type="protein sequence ID" value="PSC68195.1"/>
    <property type="molecule type" value="Genomic_DNA"/>
</dbReference>
<protein>
    <submittedName>
        <fullName evidence="3">Lipopolysaccharide-induced transcription factor regulating tumor necrosis factor</fullName>
    </submittedName>
</protein>
<reference evidence="3 4" key="1">
    <citation type="journal article" date="2018" name="Plant J.">
        <title>Genome sequences of Chlorella sorokiniana UTEX 1602 and Micractinium conductrix SAG 241.80: implications to maltose excretion by a green alga.</title>
        <authorList>
            <person name="Arriola M.B."/>
            <person name="Velmurugan N."/>
            <person name="Zhang Y."/>
            <person name="Plunkett M.H."/>
            <person name="Hondzo H."/>
            <person name="Barney B.M."/>
        </authorList>
    </citation>
    <scope>NUCLEOTIDE SEQUENCE [LARGE SCALE GENOMIC DNA]</scope>
    <source>
        <strain evidence="3 4">SAG 241.80</strain>
    </source>
</reference>
<comment type="caution">
    <text evidence="3">The sequence shown here is derived from an EMBL/GenBank/DDBJ whole genome shotgun (WGS) entry which is preliminary data.</text>
</comment>